<protein>
    <submittedName>
        <fullName evidence="2">Hypp6032 protein</fullName>
    </submittedName>
</protein>
<keyword evidence="1" id="KW-0812">Transmembrane</keyword>
<name>A0A8J9YNC0_BRALA</name>
<keyword evidence="1" id="KW-1133">Transmembrane helix</keyword>
<reference evidence="2" key="1">
    <citation type="submission" date="2022-01" db="EMBL/GenBank/DDBJ databases">
        <authorList>
            <person name="Braso-Vives M."/>
        </authorList>
    </citation>
    <scope>NUCLEOTIDE SEQUENCE</scope>
</reference>
<organism evidence="2 3">
    <name type="scientific">Branchiostoma lanceolatum</name>
    <name type="common">Common lancelet</name>
    <name type="synonym">Amphioxus lanceolatum</name>
    <dbReference type="NCBI Taxonomy" id="7740"/>
    <lineage>
        <taxon>Eukaryota</taxon>
        <taxon>Metazoa</taxon>
        <taxon>Chordata</taxon>
        <taxon>Cephalochordata</taxon>
        <taxon>Leptocardii</taxon>
        <taxon>Amphioxiformes</taxon>
        <taxon>Branchiostomatidae</taxon>
        <taxon>Branchiostoma</taxon>
    </lineage>
</organism>
<evidence type="ECO:0000256" key="1">
    <source>
        <dbReference type="SAM" id="Phobius"/>
    </source>
</evidence>
<dbReference type="OrthoDB" id="10328608at2759"/>
<proteinExistence type="predicted"/>
<feature type="transmembrane region" description="Helical" evidence="1">
    <location>
        <begin position="12"/>
        <end position="32"/>
    </location>
</feature>
<keyword evidence="3" id="KW-1185">Reference proteome</keyword>
<evidence type="ECO:0000313" key="2">
    <source>
        <dbReference type="EMBL" id="CAH1240456.1"/>
    </source>
</evidence>
<accession>A0A8J9YNC0</accession>
<gene>
    <name evidence="2" type="primary">Hypp6032</name>
    <name evidence="2" type="ORF">BLAG_LOCUS4412</name>
</gene>
<sequence length="234" mass="27336">MTHAMILFEQHSLQILATVLVCVVIWLFYPEIKRWSYQRRQRSERRRGQALGPRPRPYGDPVSDDEEWLDENHEVFIIASLDWTLDEVERCVRTAVQGERGLTNPDIRTLRISGQDDIDVLNRRLQRNTRVICCANSTTRNILLSDTEHDEISYVVKAAEKIVGGSGVMVLLYGHEKSRDIQQLYDNMSFDRAFLNKQTRLLNKAHRDNLFFSVFKSLNETQKHRLCDWICGNT</sequence>
<dbReference type="AlphaFoldDB" id="A0A8J9YNC0"/>
<keyword evidence="1" id="KW-0472">Membrane</keyword>
<dbReference type="EMBL" id="OV696696">
    <property type="protein sequence ID" value="CAH1240456.1"/>
    <property type="molecule type" value="Genomic_DNA"/>
</dbReference>
<evidence type="ECO:0000313" key="3">
    <source>
        <dbReference type="Proteomes" id="UP000838412"/>
    </source>
</evidence>
<dbReference type="Proteomes" id="UP000838412">
    <property type="component" value="Chromosome 11"/>
</dbReference>